<dbReference type="EMBL" id="VBAP01000012">
    <property type="protein sequence ID" value="TMI76729.1"/>
    <property type="molecule type" value="Genomic_DNA"/>
</dbReference>
<dbReference type="InterPro" id="IPR024775">
    <property type="entry name" value="DinB-like"/>
</dbReference>
<dbReference type="Gene3D" id="1.20.120.450">
    <property type="entry name" value="dinb family like domain"/>
    <property type="match status" value="1"/>
</dbReference>
<dbReference type="AlphaFoldDB" id="A0A537IZJ5"/>
<comment type="caution">
    <text evidence="2">The sequence shown here is derived from an EMBL/GenBank/DDBJ whole genome shotgun (WGS) entry which is preliminary data.</text>
</comment>
<feature type="domain" description="DinB-like" evidence="1">
    <location>
        <begin position="16"/>
        <end position="139"/>
    </location>
</feature>
<dbReference type="SUPFAM" id="SSF109854">
    <property type="entry name" value="DinB/YfiT-like putative metalloenzymes"/>
    <property type="match status" value="1"/>
</dbReference>
<reference evidence="2 3" key="1">
    <citation type="journal article" date="2019" name="Nat. Microbiol.">
        <title>Mediterranean grassland soil C-N compound turnover is dependent on rainfall and depth, and is mediated by genomically divergent microorganisms.</title>
        <authorList>
            <person name="Diamond S."/>
            <person name="Andeer P.F."/>
            <person name="Li Z."/>
            <person name="Crits-Christoph A."/>
            <person name="Burstein D."/>
            <person name="Anantharaman K."/>
            <person name="Lane K.R."/>
            <person name="Thomas B.C."/>
            <person name="Pan C."/>
            <person name="Northen T.R."/>
            <person name="Banfield J.F."/>
        </authorList>
    </citation>
    <scope>NUCLEOTIDE SEQUENCE [LARGE SCALE GENOMIC DNA]</scope>
    <source>
        <strain evidence="2">NP_8</strain>
    </source>
</reference>
<sequence>MMSVDSRDVIRFGLTASFTRTQRCVEDVSDGEAAQTPNNLTPIVWQLGHLALSDGGFLRLAGGTSPAPELFKGLFKTGSGGPADYPPLGEVKPVFEAAQRELERLAQSANLDQSVESRNYATIGEMLVFAAYHRGYHVGKMTTLRALLGKPRLFG</sequence>
<dbReference type="Proteomes" id="UP000318834">
    <property type="component" value="Unassembled WGS sequence"/>
</dbReference>
<name>A0A537IZJ5_9BACT</name>
<proteinExistence type="predicted"/>
<evidence type="ECO:0000313" key="2">
    <source>
        <dbReference type="EMBL" id="TMI76729.1"/>
    </source>
</evidence>
<organism evidence="2 3">
    <name type="scientific">Candidatus Segetimicrobium genomatis</name>
    <dbReference type="NCBI Taxonomy" id="2569760"/>
    <lineage>
        <taxon>Bacteria</taxon>
        <taxon>Bacillati</taxon>
        <taxon>Candidatus Sysuimicrobiota</taxon>
        <taxon>Candidatus Sysuimicrobiia</taxon>
        <taxon>Candidatus Sysuimicrobiales</taxon>
        <taxon>Candidatus Segetimicrobiaceae</taxon>
        <taxon>Candidatus Segetimicrobium</taxon>
    </lineage>
</organism>
<dbReference type="Pfam" id="PF12867">
    <property type="entry name" value="DinB_2"/>
    <property type="match status" value="1"/>
</dbReference>
<dbReference type="InterPro" id="IPR034660">
    <property type="entry name" value="DinB/YfiT-like"/>
</dbReference>
<protein>
    <submittedName>
        <fullName evidence="2">DinB family protein</fullName>
    </submittedName>
</protein>
<gene>
    <name evidence="2" type="ORF">E6H05_02845</name>
</gene>
<accession>A0A537IZJ5</accession>
<evidence type="ECO:0000259" key="1">
    <source>
        <dbReference type="Pfam" id="PF12867"/>
    </source>
</evidence>
<evidence type="ECO:0000313" key="3">
    <source>
        <dbReference type="Proteomes" id="UP000318834"/>
    </source>
</evidence>